<name>A0A1F6DIJ9_9BACT</name>
<dbReference type="EMBL" id="MFLE01000025">
    <property type="protein sequence ID" value="OGG61225.1"/>
    <property type="molecule type" value="Genomic_DNA"/>
</dbReference>
<evidence type="ECO:0000313" key="3">
    <source>
        <dbReference type="Proteomes" id="UP000176511"/>
    </source>
</evidence>
<organism evidence="2 3">
    <name type="scientific">Candidatus Kaiserbacteria bacterium RIFCSPHIGHO2_02_FULL_49_34</name>
    <dbReference type="NCBI Taxonomy" id="1798491"/>
    <lineage>
        <taxon>Bacteria</taxon>
        <taxon>Candidatus Kaiseribacteriota</taxon>
    </lineage>
</organism>
<feature type="region of interest" description="Disordered" evidence="1">
    <location>
        <begin position="67"/>
        <end position="89"/>
    </location>
</feature>
<dbReference type="AlphaFoldDB" id="A0A1F6DIJ9"/>
<sequence>MNMNIEKAEKLFCDNATIAFGNDSFVMGFASGESASVYAFTPAHAKRFLQYLTFRVAEFEGAHGEIKSDPWTPDIKSPIQVTPKPRSGS</sequence>
<gene>
    <name evidence="2" type="ORF">A3C87_03710</name>
</gene>
<reference evidence="2 3" key="1">
    <citation type="journal article" date="2016" name="Nat. Commun.">
        <title>Thousands of microbial genomes shed light on interconnected biogeochemical processes in an aquifer system.</title>
        <authorList>
            <person name="Anantharaman K."/>
            <person name="Brown C.T."/>
            <person name="Hug L.A."/>
            <person name="Sharon I."/>
            <person name="Castelle C.J."/>
            <person name="Probst A.J."/>
            <person name="Thomas B.C."/>
            <person name="Singh A."/>
            <person name="Wilkins M.J."/>
            <person name="Karaoz U."/>
            <person name="Brodie E.L."/>
            <person name="Williams K.H."/>
            <person name="Hubbard S.S."/>
            <person name="Banfield J.F."/>
        </authorList>
    </citation>
    <scope>NUCLEOTIDE SEQUENCE [LARGE SCALE GENOMIC DNA]</scope>
</reference>
<evidence type="ECO:0000313" key="2">
    <source>
        <dbReference type="EMBL" id="OGG61225.1"/>
    </source>
</evidence>
<proteinExistence type="predicted"/>
<protein>
    <submittedName>
        <fullName evidence="2">Uncharacterized protein</fullName>
    </submittedName>
</protein>
<accession>A0A1F6DIJ9</accession>
<evidence type="ECO:0000256" key="1">
    <source>
        <dbReference type="SAM" id="MobiDB-lite"/>
    </source>
</evidence>
<dbReference type="Proteomes" id="UP000176511">
    <property type="component" value="Unassembled WGS sequence"/>
</dbReference>
<dbReference type="STRING" id="1798491.A3C87_03710"/>
<comment type="caution">
    <text evidence="2">The sequence shown here is derived from an EMBL/GenBank/DDBJ whole genome shotgun (WGS) entry which is preliminary data.</text>
</comment>